<evidence type="ECO:0000256" key="3">
    <source>
        <dbReference type="ARBA" id="ARBA00022741"/>
    </source>
</evidence>
<sequence>MADVKADQLADLEKDQTADAASAQIAQEDAIRARGRSVQRELMARPDVRRAAVALGVLAVLKAAGLIGLMSALAHVVATFARQEILDVTPTLLIAACAIAAQAVSAFASPIVARRASTTVAQDLRTRVLQRRLNSGRVSEPQSNAANVEGSETSELPRSEGAEIALATRGVDALDKYFTDYVPAFVFALIVPAFVGAWILIQDWVSALIIALTIPLVPLFMILIGRHTAQRVAESAEGLARLSHHLIELARGLPVLVGIRRADTQRAALEDVSRQYRKTTMGTLRAAFTSSFALELIATISVAIVAVFIGVRLVHGQMTLEAGLVALMLAPECFAAFRNVGAAFHASEDGAEAYARATSLADRPIANRYPTVGEQGTMPSGVVVRVKNLRIRYAQRSALAVGPVSFEVRAGESLALWGGSGSGKSSILHVLAGLIRADGETDLAGDVEMGNAHVHFAGQSPRFAFTRVREELEFYAQRSLTTPEMTTALRRAALVIDPEQAISELSPGEQRRVAIARLLVLHNQQGKPAMYLLDEPTAHLDKKSAHIIRELVVELASQGTVVAATHDAQLATALGAQFNVANGEFIALHAAELPASEVTAVDIPNQPAQQHYEPATEKGDATPKFPWRSLMSTRFLLGSLYGALAVLAAAALSAVSGWLIVYASQQPPVMYLLVAIVGVRFFGLSRSVLKYLERLAIHDEILRWSANLRVKLWDALANNIVNWKRLTHSGAAAERLIGDVDELRDVLPRAVTPVASAAIAALAMLIAVGVLTPSALPAVIGFVVLGFMVLPLVVYRSEKNSTAQVTAFRTQLMGRYAAIQSATPEISANGLERPATAYVAGDPDRDYQNQRTAARADGVTQAGVVVLSGLFALVTALLCATANVDPRLAALSTLVVLALAEPLQLAVDAIRHWPTVQSVWSRTAPLLADSARTVVAESATAERPRVDGLTVNRLSARYPGMNHSVFAPVSATLAPGEWWTVTGPSGSGKSTLIAVLLGFLKYDGGRYLLQSNGTWGEPYAGDASGLTSLAWCPQEAHVFDSTLAGNLALARERDDAPTEDEMTSALERVGLGPWLAELPAGLRTRTGAQGNQLSGGQRQRLAVARALLAHSSVVILDEPTAHLGHNEGHQMIANLRELDENQLWIMVTHDESLAAAGDKRSVLGAPVAERVSAS</sequence>
<dbReference type="InterPro" id="IPR011527">
    <property type="entry name" value="ABC1_TM_dom"/>
</dbReference>
<feature type="transmembrane region" description="Helical" evidence="8">
    <location>
        <begin position="181"/>
        <end position="201"/>
    </location>
</feature>
<dbReference type="PANTHER" id="PTHR24221:SF654">
    <property type="entry name" value="ATP-BINDING CASSETTE SUB-FAMILY B MEMBER 6"/>
    <property type="match status" value="1"/>
</dbReference>
<feature type="transmembrane region" description="Helical" evidence="8">
    <location>
        <begin position="52"/>
        <end position="80"/>
    </location>
</feature>
<dbReference type="AlphaFoldDB" id="A0A7W8Y994"/>
<feature type="transmembrane region" description="Helical" evidence="8">
    <location>
        <begin position="669"/>
        <end position="689"/>
    </location>
</feature>
<dbReference type="GO" id="GO:0034775">
    <property type="term" value="P:glutathione transmembrane transport"/>
    <property type="evidence" value="ECO:0007669"/>
    <property type="project" value="InterPro"/>
</dbReference>
<dbReference type="Pfam" id="PF00664">
    <property type="entry name" value="ABC_membrane"/>
    <property type="match status" value="1"/>
</dbReference>
<dbReference type="PROSITE" id="PS50929">
    <property type="entry name" value="ABC_TM1F"/>
    <property type="match status" value="2"/>
</dbReference>
<feature type="domain" description="ABC transporter" evidence="9">
    <location>
        <begin position="384"/>
        <end position="608"/>
    </location>
</feature>
<proteinExistence type="predicted"/>
<accession>A0A7W8Y994</accession>
<dbReference type="InterPro" id="IPR017871">
    <property type="entry name" value="ABC_transporter-like_CS"/>
</dbReference>
<keyword evidence="5 8" id="KW-1133">Transmembrane helix</keyword>
<dbReference type="CDD" id="cd18584">
    <property type="entry name" value="ABC_6TM_AarD_CydD"/>
    <property type="match status" value="1"/>
</dbReference>
<keyword evidence="3" id="KW-0547">Nucleotide-binding</keyword>
<evidence type="ECO:0000256" key="1">
    <source>
        <dbReference type="ARBA" id="ARBA00004651"/>
    </source>
</evidence>
<gene>
    <name evidence="11" type="ORF">BKA12_000394</name>
</gene>
<keyword evidence="2 8" id="KW-0812">Transmembrane</keyword>
<dbReference type="SMART" id="SM00382">
    <property type="entry name" value="AAA"/>
    <property type="match status" value="2"/>
</dbReference>
<evidence type="ECO:0000256" key="2">
    <source>
        <dbReference type="ARBA" id="ARBA00022692"/>
    </source>
</evidence>
<dbReference type="SUPFAM" id="SSF52540">
    <property type="entry name" value="P-loop containing nucleoside triphosphate hydrolases"/>
    <property type="match status" value="2"/>
</dbReference>
<feature type="transmembrane region" description="Helical" evidence="8">
    <location>
        <begin position="286"/>
        <end position="311"/>
    </location>
</feature>
<dbReference type="InterPro" id="IPR003593">
    <property type="entry name" value="AAA+_ATPase"/>
</dbReference>
<keyword evidence="6 8" id="KW-0472">Membrane</keyword>
<evidence type="ECO:0000259" key="9">
    <source>
        <dbReference type="PROSITE" id="PS50893"/>
    </source>
</evidence>
<feature type="transmembrane region" description="Helical" evidence="8">
    <location>
        <begin position="207"/>
        <end position="225"/>
    </location>
</feature>
<dbReference type="Gene3D" id="1.20.1560.10">
    <property type="entry name" value="ABC transporter type 1, transmembrane domain"/>
    <property type="match status" value="2"/>
</dbReference>
<evidence type="ECO:0000313" key="12">
    <source>
        <dbReference type="Proteomes" id="UP000523863"/>
    </source>
</evidence>
<dbReference type="InterPro" id="IPR014223">
    <property type="entry name" value="ABC_CydC/D"/>
</dbReference>
<evidence type="ECO:0000259" key="10">
    <source>
        <dbReference type="PROSITE" id="PS50929"/>
    </source>
</evidence>
<feature type="transmembrane region" description="Helical" evidence="8">
    <location>
        <begin position="317"/>
        <end position="337"/>
    </location>
</feature>
<feature type="domain" description="ABC transmembrane type-1" evidence="10">
    <location>
        <begin position="53"/>
        <end position="349"/>
    </location>
</feature>
<dbReference type="Proteomes" id="UP000523863">
    <property type="component" value="Unassembled WGS sequence"/>
</dbReference>
<dbReference type="InterPro" id="IPR036640">
    <property type="entry name" value="ABC1_TM_sf"/>
</dbReference>
<keyword evidence="4 11" id="KW-0067">ATP-binding</keyword>
<dbReference type="InterPro" id="IPR039421">
    <property type="entry name" value="Type_1_exporter"/>
</dbReference>
<dbReference type="EMBL" id="JACHBL010000001">
    <property type="protein sequence ID" value="MBB5597314.1"/>
    <property type="molecule type" value="Genomic_DNA"/>
</dbReference>
<dbReference type="RefSeq" id="WP_183640285.1">
    <property type="nucleotide sequence ID" value="NZ_JACHBL010000001.1"/>
</dbReference>
<dbReference type="Gene3D" id="3.40.50.300">
    <property type="entry name" value="P-loop containing nucleotide triphosphate hydrolases"/>
    <property type="match status" value="2"/>
</dbReference>
<protein>
    <submittedName>
        <fullName evidence="11">ATP-binding cassette subfamily C protein CydCD</fullName>
    </submittedName>
</protein>
<dbReference type="PROSITE" id="PS50893">
    <property type="entry name" value="ABC_TRANSPORTER_2"/>
    <property type="match status" value="2"/>
</dbReference>
<comment type="subcellular location">
    <subcellularLocation>
        <location evidence="1">Cell membrane</location>
        <topology evidence="1">Multi-pass membrane protein</topology>
    </subcellularLocation>
</comment>
<feature type="transmembrane region" description="Helical" evidence="8">
    <location>
        <begin position="635"/>
        <end position="663"/>
    </location>
</feature>
<dbReference type="SUPFAM" id="SSF90123">
    <property type="entry name" value="ABC transporter transmembrane region"/>
    <property type="match status" value="2"/>
</dbReference>
<organism evidence="11 12">
    <name type="scientific">Neomicrococcus lactis</name>
    <dbReference type="NCBI Taxonomy" id="732241"/>
    <lineage>
        <taxon>Bacteria</taxon>
        <taxon>Bacillati</taxon>
        <taxon>Actinomycetota</taxon>
        <taxon>Actinomycetes</taxon>
        <taxon>Micrococcales</taxon>
        <taxon>Micrococcaceae</taxon>
        <taxon>Neomicrococcus</taxon>
    </lineage>
</organism>
<evidence type="ECO:0000313" key="11">
    <source>
        <dbReference type="EMBL" id="MBB5597314.1"/>
    </source>
</evidence>
<feature type="transmembrane region" description="Helical" evidence="8">
    <location>
        <begin position="858"/>
        <end position="878"/>
    </location>
</feature>
<feature type="domain" description="ABC transmembrane type-1" evidence="10">
    <location>
        <begin position="636"/>
        <end position="915"/>
    </location>
</feature>
<evidence type="ECO:0000256" key="4">
    <source>
        <dbReference type="ARBA" id="ARBA00022840"/>
    </source>
</evidence>
<evidence type="ECO:0000256" key="7">
    <source>
        <dbReference type="SAM" id="MobiDB-lite"/>
    </source>
</evidence>
<feature type="domain" description="ABC transporter" evidence="9">
    <location>
        <begin position="949"/>
        <end position="1173"/>
    </location>
</feature>
<feature type="transmembrane region" description="Helical" evidence="8">
    <location>
        <begin position="750"/>
        <end position="770"/>
    </location>
</feature>
<dbReference type="Pfam" id="PF00005">
    <property type="entry name" value="ABC_tran"/>
    <property type="match status" value="2"/>
</dbReference>
<keyword evidence="12" id="KW-1185">Reference proteome</keyword>
<feature type="compositionally biased region" description="Polar residues" evidence="7">
    <location>
        <begin position="136"/>
        <end position="154"/>
    </location>
</feature>
<dbReference type="PANTHER" id="PTHR24221">
    <property type="entry name" value="ATP-BINDING CASSETTE SUB-FAMILY B"/>
    <property type="match status" value="1"/>
</dbReference>
<dbReference type="GO" id="GO:0045454">
    <property type="term" value="P:cell redox homeostasis"/>
    <property type="evidence" value="ECO:0007669"/>
    <property type="project" value="InterPro"/>
</dbReference>
<dbReference type="GO" id="GO:0005524">
    <property type="term" value="F:ATP binding"/>
    <property type="evidence" value="ECO:0007669"/>
    <property type="project" value="UniProtKB-KW"/>
</dbReference>
<dbReference type="InterPro" id="IPR027417">
    <property type="entry name" value="P-loop_NTPase"/>
</dbReference>
<dbReference type="InterPro" id="IPR003439">
    <property type="entry name" value="ABC_transporter-like_ATP-bd"/>
</dbReference>
<comment type="caution">
    <text evidence="11">The sequence shown here is derived from an EMBL/GenBank/DDBJ whole genome shotgun (WGS) entry which is preliminary data.</text>
</comment>
<evidence type="ECO:0000256" key="5">
    <source>
        <dbReference type="ARBA" id="ARBA00022989"/>
    </source>
</evidence>
<evidence type="ECO:0000256" key="8">
    <source>
        <dbReference type="SAM" id="Phobius"/>
    </source>
</evidence>
<feature type="region of interest" description="Disordered" evidence="7">
    <location>
        <begin position="136"/>
        <end position="156"/>
    </location>
</feature>
<dbReference type="GO" id="GO:0016887">
    <property type="term" value="F:ATP hydrolysis activity"/>
    <property type="evidence" value="ECO:0007669"/>
    <property type="project" value="InterPro"/>
</dbReference>
<reference evidence="11 12" key="1">
    <citation type="submission" date="2020-08" db="EMBL/GenBank/DDBJ databases">
        <title>Sequencing the genomes of 1000 actinobacteria strains.</title>
        <authorList>
            <person name="Klenk H.-P."/>
        </authorList>
    </citation>
    <scope>NUCLEOTIDE SEQUENCE [LARGE SCALE GENOMIC DNA]</scope>
    <source>
        <strain evidence="11 12">DSM 23694</strain>
    </source>
</reference>
<evidence type="ECO:0000256" key="6">
    <source>
        <dbReference type="ARBA" id="ARBA00023136"/>
    </source>
</evidence>
<feature type="transmembrane region" description="Helical" evidence="8">
    <location>
        <begin position="776"/>
        <end position="795"/>
    </location>
</feature>
<dbReference type="NCBIfam" id="TIGR02868">
    <property type="entry name" value="CydC"/>
    <property type="match status" value="1"/>
</dbReference>
<dbReference type="GO" id="GO:0140359">
    <property type="term" value="F:ABC-type transporter activity"/>
    <property type="evidence" value="ECO:0007669"/>
    <property type="project" value="InterPro"/>
</dbReference>
<dbReference type="PROSITE" id="PS00211">
    <property type="entry name" value="ABC_TRANSPORTER_1"/>
    <property type="match status" value="2"/>
</dbReference>
<dbReference type="GO" id="GO:0005886">
    <property type="term" value="C:plasma membrane"/>
    <property type="evidence" value="ECO:0007669"/>
    <property type="project" value="UniProtKB-SubCell"/>
</dbReference>
<name>A0A7W8Y994_9MICC</name>
<feature type="transmembrane region" description="Helical" evidence="8">
    <location>
        <begin position="92"/>
        <end position="113"/>
    </location>
</feature>